<keyword evidence="3" id="KW-1185">Reference proteome</keyword>
<feature type="transmembrane region" description="Helical" evidence="1">
    <location>
        <begin position="26"/>
        <end position="45"/>
    </location>
</feature>
<organism evidence="2 3">
    <name type="scientific">Lactobacillus acetotolerans</name>
    <dbReference type="NCBI Taxonomy" id="1600"/>
    <lineage>
        <taxon>Bacteria</taxon>
        <taxon>Bacillati</taxon>
        <taxon>Bacillota</taxon>
        <taxon>Bacilli</taxon>
        <taxon>Lactobacillales</taxon>
        <taxon>Lactobacillaceae</taxon>
        <taxon>Lactobacillus</taxon>
    </lineage>
</organism>
<dbReference type="Proteomes" id="UP000035709">
    <property type="component" value="Chromosome"/>
</dbReference>
<evidence type="ECO:0008006" key="4">
    <source>
        <dbReference type="Google" id="ProtNLM"/>
    </source>
</evidence>
<name>A0A0D6A4X9_9LACO</name>
<evidence type="ECO:0000313" key="3">
    <source>
        <dbReference type="Proteomes" id="UP000035709"/>
    </source>
</evidence>
<dbReference type="EMBL" id="AP014808">
    <property type="protein sequence ID" value="BAQ57868.1"/>
    <property type="molecule type" value="Genomic_DNA"/>
</dbReference>
<proteinExistence type="predicted"/>
<dbReference type="STRING" id="1600.LBAT_1479"/>
<accession>A0A0D6A4X9</accession>
<gene>
    <name evidence="2" type="ORF">LBAT_1479</name>
</gene>
<dbReference type="AlphaFoldDB" id="A0A0D6A4X9"/>
<evidence type="ECO:0000256" key="1">
    <source>
        <dbReference type="SAM" id="Phobius"/>
    </source>
</evidence>
<feature type="transmembrane region" description="Helical" evidence="1">
    <location>
        <begin position="51"/>
        <end position="68"/>
    </location>
</feature>
<reference evidence="2 3" key="1">
    <citation type="submission" date="2015-03" db="EMBL/GenBank/DDBJ databases">
        <title>Complete genome sequence of Lactobacillus acetotolerans NBRC 13120.</title>
        <authorList>
            <person name="Toh H."/>
            <person name="Morita H."/>
            <person name="Fujita N."/>
        </authorList>
    </citation>
    <scope>NUCLEOTIDE SEQUENCE [LARGE SCALE GENOMIC DNA]</scope>
    <source>
        <strain evidence="2 3">NBRC 13120</strain>
    </source>
</reference>
<dbReference type="PATRIC" id="fig|1600.4.peg.1510"/>
<dbReference type="OrthoDB" id="2142680at2"/>
<keyword evidence="1" id="KW-0472">Membrane</keyword>
<evidence type="ECO:0000313" key="2">
    <source>
        <dbReference type="EMBL" id="BAQ57868.1"/>
    </source>
</evidence>
<protein>
    <recommendedName>
        <fullName evidence="4">DUF202 domain-containing protein</fullName>
    </recommendedName>
</protein>
<dbReference type="KEGG" id="lae:LBAT_1479"/>
<keyword evidence="1" id="KW-1133">Transmembrane helix</keyword>
<keyword evidence="1" id="KW-0812">Transmembrane</keyword>
<dbReference type="RefSeq" id="WP_060459786.1">
    <property type="nucleotide sequence ID" value="NZ_AP014808.1"/>
</dbReference>
<sequence>MTIEELRKGYMNEVKYQKHMLRNLQYWFQLFLTISAIGVVLIYYYHAKTTWLFVIGALGMLLFGYGQWRGRKNVNLVIDDYQKKIDHIDKEMKKVKK</sequence>